<dbReference type="EMBL" id="JAVVDO010000038">
    <property type="protein sequence ID" value="MDT8332887.1"/>
    <property type="molecule type" value="Genomic_DNA"/>
</dbReference>
<reference evidence="3 4" key="1">
    <citation type="journal article" date="2019" name="Microb. Pathog.">
        <title>Comparison of VITEK 2, MALDI-TOF MS, 16S rRNA gene sequencing, and whole-genome sequencing for identification of Roseomonas mucosa.</title>
        <authorList>
            <person name="Rudolph W.W."/>
            <person name="Gunzer F."/>
            <person name="Trauth M."/>
            <person name="Bunk B."/>
            <person name="Bigge R."/>
            <person name="Schrottner P."/>
        </authorList>
    </citation>
    <scope>NUCLEOTIDE SEQUENCE [LARGE SCALE GENOMIC DNA]</scope>
    <source>
        <strain evidence="3 4">DSM 103800</strain>
    </source>
</reference>
<dbReference type="PANTHER" id="PTHR42760:SF135">
    <property type="entry name" value="BLL7886 PROTEIN"/>
    <property type="match status" value="1"/>
</dbReference>
<evidence type="ECO:0000256" key="1">
    <source>
        <dbReference type="ARBA" id="ARBA00006484"/>
    </source>
</evidence>
<dbReference type="SMART" id="SM00822">
    <property type="entry name" value="PKS_KR"/>
    <property type="match status" value="1"/>
</dbReference>
<dbReference type="InterPro" id="IPR057326">
    <property type="entry name" value="KR_dom"/>
</dbReference>
<sequence length="253" mass="25635">MLMRGKVCVVTGAASPQGIGRATALTLAAHGARVALLDVSANIESAAREVAERHADSAAMGITCNIALRADCVTAAQTVTRDLGRVDAVIHCAGIIRSGGFDQISEKDFEDVLAVNLTGAFNIAWAFAPIMAAQGTGSIVNVASVAAQRGGGLVGGAHYAASKGGVLSLTRSLARELGPSGVRANAVCPSLIETDFVTSAVSGDRIRELTAGLPLGRPGRPDEVAAACMFLASDLSSYITGATLDVNGGSHIH</sequence>
<dbReference type="InterPro" id="IPR036291">
    <property type="entry name" value="NAD(P)-bd_dom_sf"/>
</dbReference>
<dbReference type="SUPFAM" id="SSF51735">
    <property type="entry name" value="NAD(P)-binding Rossmann-fold domains"/>
    <property type="match status" value="1"/>
</dbReference>
<feature type="domain" description="Ketoreductase" evidence="2">
    <location>
        <begin position="6"/>
        <end position="190"/>
    </location>
</feature>
<evidence type="ECO:0000259" key="2">
    <source>
        <dbReference type="SMART" id="SM00822"/>
    </source>
</evidence>
<evidence type="ECO:0000313" key="4">
    <source>
        <dbReference type="Proteomes" id="UP001258945"/>
    </source>
</evidence>
<dbReference type="InterPro" id="IPR002347">
    <property type="entry name" value="SDR_fam"/>
</dbReference>
<dbReference type="PRINTS" id="PR00080">
    <property type="entry name" value="SDRFAMILY"/>
</dbReference>
<organism evidence="3 4">
    <name type="scientific">Roseomonas gilardii</name>
    <dbReference type="NCBI Taxonomy" id="257708"/>
    <lineage>
        <taxon>Bacteria</taxon>
        <taxon>Pseudomonadati</taxon>
        <taxon>Pseudomonadota</taxon>
        <taxon>Alphaproteobacteria</taxon>
        <taxon>Acetobacterales</taxon>
        <taxon>Roseomonadaceae</taxon>
        <taxon>Roseomonas</taxon>
    </lineage>
</organism>
<dbReference type="Gene3D" id="3.40.50.720">
    <property type="entry name" value="NAD(P)-binding Rossmann-like Domain"/>
    <property type="match status" value="1"/>
</dbReference>
<protein>
    <submittedName>
        <fullName evidence="3">SDR family oxidoreductase</fullName>
    </submittedName>
</protein>
<comment type="similarity">
    <text evidence="1">Belongs to the short-chain dehydrogenases/reductases (SDR) family.</text>
</comment>
<dbReference type="PANTHER" id="PTHR42760">
    <property type="entry name" value="SHORT-CHAIN DEHYDROGENASES/REDUCTASES FAMILY MEMBER"/>
    <property type="match status" value="1"/>
</dbReference>
<dbReference type="InterPro" id="IPR020904">
    <property type="entry name" value="Sc_DH/Rdtase_CS"/>
</dbReference>
<dbReference type="PRINTS" id="PR00081">
    <property type="entry name" value="GDHRDH"/>
</dbReference>
<accession>A0ABU3MIZ9</accession>
<dbReference type="Pfam" id="PF13561">
    <property type="entry name" value="adh_short_C2"/>
    <property type="match status" value="1"/>
</dbReference>
<dbReference type="Proteomes" id="UP001258945">
    <property type="component" value="Unassembled WGS sequence"/>
</dbReference>
<evidence type="ECO:0000313" key="3">
    <source>
        <dbReference type="EMBL" id="MDT8332887.1"/>
    </source>
</evidence>
<name>A0ABU3MIZ9_9PROT</name>
<proteinExistence type="inferred from homology"/>
<comment type="caution">
    <text evidence="3">The sequence shown here is derived from an EMBL/GenBank/DDBJ whole genome shotgun (WGS) entry which is preliminary data.</text>
</comment>
<gene>
    <name evidence="3" type="ORF">RQ831_17665</name>
</gene>
<keyword evidence="4" id="KW-1185">Reference proteome</keyword>
<dbReference type="RefSeq" id="WP_314283815.1">
    <property type="nucleotide sequence ID" value="NZ_JAVVDO010000038.1"/>
</dbReference>
<dbReference type="PROSITE" id="PS00061">
    <property type="entry name" value="ADH_SHORT"/>
    <property type="match status" value="1"/>
</dbReference>